<feature type="transmembrane region" description="Helical" evidence="2">
    <location>
        <begin position="35"/>
        <end position="56"/>
    </location>
</feature>
<accession>A0A1I4WK75</accession>
<evidence type="ECO:0000313" key="3">
    <source>
        <dbReference type="EMBL" id="SFN13646.1"/>
    </source>
</evidence>
<reference evidence="3 4" key="1">
    <citation type="submission" date="2016-10" db="EMBL/GenBank/DDBJ databases">
        <authorList>
            <person name="de Groot N.N."/>
        </authorList>
    </citation>
    <scope>NUCLEOTIDE SEQUENCE [LARGE SCALE GENOMIC DNA]</scope>
    <source>
        <strain evidence="3 4">CGMCC 1.7659</strain>
    </source>
</reference>
<sequence length="135" mass="14921">MLDAQITAAILGVGLAGAIFYLVRRDHLHGPFAAWWLMVAASTLVLGMFPALVIWLGKLTGINYAPVLPIIIGLSMVLLRLLKLDIDRSRQERQMRRLTQKLAILEQELEQLRKASAPVRPTDSVRPPSASNTPS</sequence>
<feature type="region of interest" description="Disordered" evidence="1">
    <location>
        <begin position="114"/>
        <end position="135"/>
    </location>
</feature>
<keyword evidence="2" id="KW-1133">Transmembrane helix</keyword>
<name>A0A1I4WK75_9GAMM</name>
<keyword evidence="4" id="KW-1185">Reference proteome</keyword>
<dbReference type="EMBL" id="FOVF01000005">
    <property type="protein sequence ID" value="SFN13646.1"/>
    <property type="molecule type" value="Genomic_DNA"/>
</dbReference>
<organism evidence="3 4">
    <name type="scientific">Dokdonella immobilis</name>
    <dbReference type="NCBI Taxonomy" id="578942"/>
    <lineage>
        <taxon>Bacteria</taxon>
        <taxon>Pseudomonadati</taxon>
        <taxon>Pseudomonadota</taxon>
        <taxon>Gammaproteobacteria</taxon>
        <taxon>Lysobacterales</taxon>
        <taxon>Rhodanobacteraceae</taxon>
        <taxon>Dokdonella</taxon>
    </lineage>
</organism>
<dbReference type="Proteomes" id="UP000198575">
    <property type="component" value="Unassembled WGS sequence"/>
</dbReference>
<keyword evidence="2" id="KW-0812">Transmembrane</keyword>
<gene>
    <name evidence="3" type="ORF">SAMN05216289_10569</name>
</gene>
<dbReference type="Pfam" id="PF10066">
    <property type="entry name" value="DUF2304"/>
    <property type="match status" value="1"/>
</dbReference>
<dbReference type="STRING" id="578942.SAMN05216289_10569"/>
<proteinExistence type="predicted"/>
<feature type="transmembrane region" description="Helical" evidence="2">
    <location>
        <begin position="62"/>
        <end position="82"/>
    </location>
</feature>
<dbReference type="OrthoDB" id="8812556at2"/>
<keyword evidence="2" id="KW-0472">Membrane</keyword>
<dbReference type="AlphaFoldDB" id="A0A1I4WK75"/>
<dbReference type="RefSeq" id="WP_092405730.1">
    <property type="nucleotide sequence ID" value="NZ_FOVF01000005.1"/>
</dbReference>
<protein>
    <recommendedName>
        <fullName evidence="5">DUF2304 domain-containing protein</fullName>
    </recommendedName>
</protein>
<evidence type="ECO:0000313" key="4">
    <source>
        <dbReference type="Proteomes" id="UP000198575"/>
    </source>
</evidence>
<evidence type="ECO:0008006" key="5">
    <source>
        <dbReference type="Google" id="ProtNLM"/>
    </source>
</evidence>
<feature type="transmembrane region" description="Helical" evidence="2">
    <location>
        <begin position="6"/>
        <end position="23"/>
    </location>
</feature>
<evidence type="ECO:0000256" key="1">
    <source>
        <dbReference type="SAM" id="MobiDB-lite"/>
    </source>
</evidence>
<dbReference type="InterPro" id="IPR019277">
    <property type="entry name" value="DUF2304"/>
</dbReference>
<evidence type="ECO:0000256" key="2">
    <source>
        <dbReference type="SAM" id="Phobius"/>
    </source>
</evidence>